<reference evidence="2" key="1">
    <citation type="submission" date="2017-10" db="EMBL/GenBank/DDBJ databases">
        <title>Kefir isolates.</title>
        <authorList>
            <person name="Kim Y."/>
            <person name="Blasche S."/>
        </authorList>
    </citation>
    <scope>NUCLEOTIDE SEQUENCE [LARGE SCALE GENOMIC DNA]</scope>
    <source>
        <strain evidence="2">OG2-2</strain>
    </source>
</reference>
<evidence type="ECO:0000313" key="2">
    <source>
        <dbReference type="EMBL" id="PEN15720.1"/>
    </source>
</evidence>
<dbReference type="Proteomes" id="UP000219947">
    <property type="component" value="Unassembled WGS sequence"/>
</dbReference>
<comment type="caution">
    <text evidence="2">The sequence shown here is derived from an EMBL/GenBank/DDBJ whole genome shotgun (WGS) entry which is preliminary data.</text>
</comment>
<feature type="domain" description="A-factor biosynthesis hotdog" evidence="1">
    <location>
        <begin position="215"/>
        <end position="303"/>
    </location>
</feature>
<proteinExistence type="predicted"/>
<evidence type="ECO:0000313" key="3">
    <source>
        <dbReference type="Proteomes" id="UP000219947"/>
    </source>
</evidence>
<organism evidence="2 3">
    <name type="scientific">Rothia dentocariosa</name>
    <dbReference type="NCBI Taxonomy" id="2047"/>
    <lineage>
        <taxon>Bacteria</taxon>
        <taxon>Bacillati</taxon>
        <taxon>Actinomycetota</taxon>
        <taxon>Actinomycetes</taxon>
        <taxon>Micrococcales</taxon>
        <taxon>Micrococcaceae</taxon>
        <taxon>Rothia</taxon>
    </lineage>
</organism>
<dbReference type="RefSeq" id="WP_098042987.1">
    <property type="nucleotide sequence ID" value="NZ_CAURLQ010000015.1"/>
</dbReference>
<accession>A0A2A8D4D1</accession>
<keyword evidence="3" id="KW-1185">Reference proteome</keyword>
<dbReference type="AlphaFoldDB" id="A0A2A8D4D1"/>
<dbReference type="EMBL" id="PDEV01000004">
    <property type="protein sequence ID" value="PEN15720.1"/>
    <property type="molecule type" value="Genomic_DNA"/>
</dbReference>
<dbReference type="InterPro" id="IPR005509">
    <property type="entry name" value="AfsA_hotdog_dom"/>
</dbReference>
<protein>
    <submittedName>
        <fullName evidence="2">ScbA protein</fullName>
    </submittedName>
</protein>
<sequence>MTLVYESAPELDETITIDPDIEDLHYDRTVDRHKVHRAAVSEVFLTDIRRQSAQHVLVAAQLPSSHSFFHDSIYNDAEGTPDALLLLEIARQATIASAHEVGVDAGNTLISNEFGLTIYPHEIAALNPEDTNLLIRNYFDWTSIRRGAPRSGRCYQQLIMGNRVIAEHFSGGRILTKNQLQALRSEYRGTPPPTTANLHELTFTDVQDPIAPERVGRRNPLNVVISQLNTTETPSAQVTPNVANKALFDHAYDHITMQILTEAARQLYLATRPDSEQAPEISSIRGNFLAFAELDSPVQIRATAPGEFVVEQDNRQIADFALKS</sequence>
<feature type="domain" description="A-factor biosynthesis hotdog" evidence="1">
    <location>
        <begin position="35"/>
        <end position="167"/>
    </location>
</feature>
<dbReference type="Pfam" id="PF03756">
    <property type="entry name" value="AfsA"/>
    <property type="match status" value="2"/>
</dbReference>
<evidence type="ECO:0000259" key="1">
    <source>
        <dbReference type="Pfam" id="PF03756"/>
    </source>
</evidence>
<name>A0A2A8D4D1_9MICC</name>
<gene>
    <name evidence="2" type="ORF">CRM92_08925</name>
</gene>